<evidence type="ECO:0000313" key="2">
    <source>
        <dbReference type="EMBL" id="MCK8780179.1"/>
    </source>
</evidence>
<gene>
    <name evidence="2" type="ORF">M0654_09300</name>
</gene>
<dbReference type="InterPro" id="IPR013159">
    <property type="entry name" value="DnaA_C"/>
</dbReference>
<evidence type="ECO:0000313" key="3">
    <source>
        <dbReference type="Proteomes" id="UP001202827"/>
    </source>
</evidence>
<comment type="caution">
    <text evidence="2">The sequence shown here is derived from an EMBL/GenBank/DDBJ whole genome shotgun (WGS) entry which is preliminary data.</text>
</comment>
<dbReference type="SMART" id="SM00760">
    <property type="entry name" value="Bac_DnaA_C"/>
    <property type="match status" value="1"/>
</dbReference>
<name>A0ABT0IQM8_9HYPH</name>
<dbReference type="Pfam" id="PF08299">
    <property type="entry name" value="Bac_DnaA_C"/>
    <property type="match status" value="1"/>
</dbReference>
<reference evidence="2 3" key="1">
    <citation type="submission" date="2022-04" db="EMBL/GenBank/DDBJ databases">
        <title>Rhizobium coralii sp. nov., isolated from coral Turbinaria peltata.</title>
        <authorList>
            <person name="Sun H."/>
        </authorList>
    </citation>
    <scope>NUCLEOTIDE SEQUENCE [LARGE SCALE GENOMIC DNA]</scope>
    <source>
        <strain evidence="2 3">NTR19</strain>
    </source>
</reference>
<organism evidence="2 3">
    <name type="scientific">Neorhizobium turbinariae</name>
    <dbReference type="NCBI Taxonomy" id="2937795"/>
    <lineage>
        <taxon>Bacteria</taxon>
        <taxon>Pseudomonadati</taxon>
        <taxon>Pseudomonadota</taxon>
        <taxon>Alphaproteobacteria</taxon>
        <taxon>Hyphomicrobiales</taxon>
        <taxon>Rhizobiaceae</taxon>
        <taxon>Rhizobium/Agrobacterium group</taxon>
        <taxon>Neorhizobium</taxon>
    </lineage>
</organism>
<dbReference type="Proteomes" id="UP001202827">
    <property type="component" value="Unassembled WGS sequence"/>
</dbReference>
<accession>A0ABT0IQM8</accession>
<sequence>MTLQAPVLTPYQAQLRQAHRLRQQKFARAACKARLSKPQIEVMDRPPLWKTAQIAFDAHVRAYQLHLANRLVRPEVLYLKQRCAELHIPYREVIGKNALKPVVEARRLIMWEIREKFGLSYADVGRAFGRDQSTAISAIQTVEARRGLKR</sequence>
<protein>
    <recommendedName>
        <fullName evidence="1">Chromosomal replication initiator DnaA C-terminal domain-containing protein</fullName>
    </recommendedName>
</protein>
<dbReference type="RefSeq" id="WP_248682844.1">
    <property type="nucleotide sequence ID" value="NZ_JALPRY010000010.1"/>
</dbReference>
<keyword evidence="3" id="KW-1185">Reference proteome</keyword>
<dbReference type="Gene3D" id="1.10.1750.10">
    <property type="match status" value="1"/>
</dbReference>
<feature type="domain" description="Chromosomal replication initiator DnaA C-terminal" evidence="1">
    <location>
        <begin position="73"/>
        <end position="142"/>
    </location>
</feature>
<dbReference type="CDD" id="cd06571">
    <property type="entry name" value="Bac_DnaA_C"/>
    <property type="match status" value="1"/>
</dbReference>
<evidence type="ECO:0000259" key="1">
    <source>
        <dbReference type="SMART" id="SM00760"/>
    </source>
</evidence>
<proteinExistence type="predicted"/>
<dbReference type="InterPro" id="IPR010921">
    <property type="entry name" value="Trp_repressor/repl_initiator"/>
</dbReference>
<dbReference type="SUPFAM" id="SSF48295">
    <property type="entry name" value="TrpR-like"/>
    <property type="match status" value="1"/>
</dbReference>
<dbReference type="EMBL" id="JALPRY010000010">
    <property type="protein sequence ID" value="MCK8780179.1"/>
    <property type="molecule type" value="Genomic_DNA"/>
</dbReference>